<organism evidence="2 3">
    <name type="scientific">Belliella filtrata</name>
    <dbReference type="NCBI Taxonomy" id="2923435"/>
    <lineage>
        <taxon>Bacteria</taxon>
        <taxon>Pseudomonadati</taxon>
        <taxon>Bacteroidota</taxon>
        <taxon>Cytophagia</taxon>
        <taxon>Cytophagales</taxon>
        <taxon>Cyclobacteriaceae</taxon>
        <taxon>Belliella</taxon>
    </lineage>
</organism>
<evidence type="ECO:0000313" key="3">
    <source>
        <dbReference type="Proteomes" id="UP001165489"/>
    </source>
</evidence>
<protein>
    <submittedName>
        <fullName evidence="2">MBL fold metallo-hydrolase</fullName>
    </submittedName>
</protein>
<gene>
    <name evidence="2" type="ORF">MM239_13330</name>
</gene>
<accession>A0ABS9V1Z9</accession>
<comment type="caution">
    <text evidence="2">The sequence shown here is derived from an EMBL/GenBank/DDBJ whole genome shotgun (WGS) entry which is preliminary data.</text>
</comment>
<reference evidence="2" key="1">
    <citation type="submission" date="2022-03" db="EMBL/GenBank/DDBJ databases">
        <title>De novo assembled genomes of Belliella spp. (Cyclobacteriaceae) strains.</title>
        <authorList>
            <person name="Szabo A."/>
            <person name="Korponai K."/>
            <person name="Felfoldi T."/>
        </authorList>
    </citation>
    <scope>NUCLEOTIDE SEQUENCE</scope>
    <source>
        <strain evidence="2">DSM 111904</strain>
    </source>
</reference>
<dbReference type="RefSeq" id="WP_241348750.1">
    <property type="nucleotide sequence ID" value="NZ_JAKZGP010000035.1"/>
</dbReference>
<name>A0ABS9V1Z9_9BACT</name>
<feature type="domain" description="Metallo-beta-lactamase" evidence="1">
    <location>
        <begin position="125"/>
        <end position="316"/>
    </location>
</feature>
<dbReference type="EMBL" id="JAKZGP010000035">
    <property type="protein sequence ID" value="MCH7410383.1"/>
    <property type="molecule type" value="Genomic_DNA"/>
</dbReference>
<evidence type="ECO:0000313" key="2">
    <source>
        <dbReference type="EMBL" id="MCH7410383.1"/>
    </source>
</evidence>
<dbReference type="PANTHER" id="PTHR15032">
    <property type="entry name" value="N-ACYL-PHOSPHATIDYLETHANOLAMINE-HYDROLYZING PHOSPHOLIPASE D"/>
    <property type="match status" value="1"/>
</dbReference>
<dbReference type="SUPFAM" id="SSF56281">
    <property type="entry name" value="Metallo-hydrolase/oxidoreductase"/>
    <property type="match status" value="1"/>
</dbReference>
<dbReference type="PANTHER" id="PTHR15032:SF4">
    <property type="entry name" value="N-ACYL-PHOSPHATIDYLETHANOLAMINE-HYDROLYZING PHOSPHOLIPASE D"/>
    <property type="match status" value="1"/>
</dbReference>
<dbReference type="Gene3D" id="3.60.15.10">
    <property type="entry name" value="Ribonuclease Z/Hydroxyacylglutathione hydrolase-like"/>
    <property type="match status" value="1"/>
</dbReference>
<dbReference type="InterPro" id="IPR001279">
    <property type="entry name" value="Metallo-B-lactamas"/>
</dbReference>
<evidence type="ECO:0000259" key="1">
    <source>
        <dbReference type="Pfam" id="PF12706"/>
    </source>
</evidence>
<dbReference type="Proteomes" id="UP001165489">
    <property type="component" value="Unassembled WGS sequence"/>
</dbReference>
<keyword evidence="3" id="KW-1185">Reference proteome</keyword>
<proteinExistence type="predicted"/>
<dbReference type="Pfam" id="PF12706">
    <property type="entry name" value="Lactamase_B_2"/>
    <property type="match status" value="1"/>
</dbReference>
<dbReference type="InterPro" id="IPR036866">
    <property type="entry name" value="RibonucZ/Hydroxyglut_hydro"/>
</dbReference>
<sequence>MKSKYLFIFIVPIVVLLMISKTTEEVKPSHKSNPDLATIPPSSDWLGTPVDEKGRFTNLYHDFESSIKDVLKWKMSANPQKDEKKNDNRSLPISKTNFDFSGNEDYLIWLGHASYLIRVDGVTMITDPLLEDNLFLKRKSELPFPLENFPKIDLLLLSHNHRDHCDKSGISWVVAQNPDIEILTGLGMKNVISSWINDQKTQEAGWFQTYNTSPSIKIHYVPSRHWSKRSLNDDNKSLWGGFFIEGKNQSIYFMGDSGAGPHFEDIKNAFGSPDYCLMGIGAYKPEWFMHQAHISPTDAIEAFNTLGGEYFIPMHYGTFDLSDEPLLEPWDVISSSQEKINGQLIEPVLGSNLIQAP</sequence>